<dbReference type="InterPro" id="IPR051912">
    <property type="entry name" value="Alkylbase_DNA_Glycosylase/TA"/>
</dbReference>
<dbReference type="InterPro" id="IPR037046">
    <property type="entry name" value="AlkA_N_sf"/>
</dbReference>
<comment type="catalytic activity">
    <reaction evidence="1">
        <text>Hydrolysis of alkylated DNA, releasing 3-methyladenine, 3-methylguanine, 7-methylguanine and 7-methyladenine.</text>
        <dbReference type="EC" id="3.2.2.21"/>
    </reaction>
</comment>
<keyword evidence="4" id="KW-0489">Methyltransferase</keyword>
<evidence type="ECO:0000256" key="9">
    <source>
        <dbReference type="ARBA" id="ARBA00023204"/>
    </source>
</evidence>
<dbReference type="PROSITE" id="PS01124">
    <property type="entry name" value="HTH_ARAC_FAMILY_2"/>
    <property type="match status" value="1"/>
</dbReference>
<protein>
    <recommendedName>
        <fullName evidence="3">DNA-3-methyladenine glycosylase II</fullName>
        <ecNumber evidence="3">3.2.2.21</ecNumber>
    </recommendedName>
</protein>
<organism evidence="12 13">
    <name type="scientific">Marinibaculum pumilum</name>
    <dbReference type="NCBI Taxonomy" id="1766165"/>
    <lineage>
        <taxon>Bacteria</taxon>
        <taxon>Pseudomonadati</taxon>
        <taxon>Pseudomonadota</taxon>
        <taxon>Alphaproteobacteria</taxon>
        <taxon>Rhodospirillales</taxon>
        <taxon>Rhodospirillaceae</taxon>
        <taxon>Marinibaculum</taxon>
    </lineage>
</organism>
<dbReference type="SMART" id="SM00342">
    <property type="entry name" value="HTH_ARAC"/>
    <property type="match status" value="1"/>
</dbReference>
<dbReference type="InterPro" id="IPR009057">
    <property type="entry name" value="Homeodomain-like_sf"/>
</dbReference>
<dbReference type="SUPFAM" id="SSF48150">
    <property type="entry name" value="DNA-glycosylase"/>
    <property type="match status" value="1"/>
</dbReference>
<accession>A0ABV7L8L4</accession>
<comment type="cofactor">
    <cofactor evidence="2">
        <name>Zn(2+)</name>
        <dbReference type="ChEBI" id="CHEBI:29105"/>
    </cofactor>
</comment>
<evidence type="ECO:0000256" key="7">
    <source>
        <dbReference type="ARBA" id="ARBA00023159"/>
    </source>
</evidence>
<gene>
    <name evidence="12" type="ORF">ACFOGJ_27220</name>
</gene>
<evidence type="ECO:0000313" key="12">
    <source>
        <dbReference type="EMBL" id="MFC3230967.1"/>
    </source>
</evidence>
<dbReference type="Gene3D" id="1.10.340.30">
    <property type="entry name" value="Hypothetical protein, domain 2"/>
    <property type="match status" value="1"/>
</dbReference>
<evidence type="ECO:0000256" key="4">
    <source>
        <dbReference type="ARBA" id="ARBA00022603"/>
    </source>
</evidence>
<sequence>MEKPAERGTPTGTDPAAADDSWEDSGDDFWDDAACYRAIATRDPRFDGRLFTGVRTTGIYCRPVCPARTPKPENCRFFRSAAAAQAAGFRPCLRCRPETAPHQGAWLGSAGTVRRALALIEDGALDGEAGDSRRVAGLAARVGVGERQLRRLFRRHLEATPLEIAQTRRFLLAKHLLHETRLPLTQVALAAGYGSLRRFNESFRARCGRPPGALRRGGSAASDGGGISLTLRFRPPYDWPAVLRYLAARAIPGVETVAGDSYRRSIALPGADGRSLQGRLTVRPAGSDRLRVDLVFPEMRALPAILARLLRLLDLDADPEAIGRHLSRDALLAPLVAARPGLRAPGAWDGFELAVRAVLGQQITVAGATALAGRLVEAHGDPLPSHLALPGLSHSFPPPQRLAGADIARLGMPRARGAALAGLAAAAAADPLLFSPLGGLEQAVARLRALPGIGEWTAQYIALRQLREPDAFPAADIGLMRAVQMLSGADKRPTPAALLARAEAWRPWRAYAALHLWSADLPAASQGERHDRRAA</sequence>
<comment type="caution">
    <text evidence="12">The sequence shown here is derived from an EMBL/GenBank/DDBJ whole genome shotgun (WGS) entry which is preliminary data.</text>
</comment>
<dbReference type="Pfam" id="PF02805">
    <property type="entry name" value="Ada_Zn_binding"/>
    <property type="match status" value="1"/>
</dbReference>
<evidence type="ECO:0000256" key="8">
    <source>
        <dbReference type="ARBA" id="ARBA00023163"/>
    </source>
</evidence>
<dbReference type="PANTHER" id="PTHR43003:SF13">
    <property type="entry name" value="DNA-3-METHYLADENINE GLYCOSYLASE 2"/>
    <property type="match status" value="1"/>
</dbReference>
<dbReference type="SUPFAM" id="SSF57884">
    <property type="entry name" value="Ada DNA repair protein, N-terminal domain (N-Ada 10)"/>
    <property type="match status" value="1"/>
</dbReference>
<dbReference type="Pfam" id="PF00730">
    <property type="entry name" value="HhH-GPD"/>
    <property type="match status" value="1"/>
</dbReference>
<dbReference type="CDD" id="cd00056">
    <property type="entry name" value="ENDO3c"/>
    <property type="match status" value="1"/>
</dbReference>
<feature type="domain" description="HTH araC/xylS-type" evidence="11">
    <location>
        <begin position="114"/>
        <end position="217"/>
    </location>
</feature>
<dbReference type="PANTHER" id="PTHR43003">
    <property type="entry name" value="DNA-3-METHYLADENINE GLYCOSYLASE"/>
    <property type="match status" value="1"/>
</dbReference>
<dbReference type="SMART" id="SM01009">
    <property type="entry name" value="AlkA_N"/>
    <property type="match status" value="1"/>
</dbReference>
<evidence type="ECO:0000313" key="13">
    <source>
        <dbReference type="Proteomes" id="UP001595528"/>
    </source>
</evidence>
<dbReference type="EMBL" id="JBHRTR010000054">
    <property type="protein sequence ID" value="MFC3230967.1"/>
    <property type="molecule type" value="Genomic_DNA"/>
</dbReference>
<dbReference type="InterPro" id="IPR011257">
    <property type="entry name" value="DNA_glycosylase"/>
</dbReference>
<dbReference type="Gene3D" id="1.10.1670.10">
    <property type="entry name" value="Helix-hairpin-Helix base-excision DNA repair enzymes (C-terminal)"/>
    <property type="match status" value="1"/>
</dbReference>
<keyword evidence="8" id="KW-0804">Transcription</keyword>
<keyword evidence="4" id="KW-0808">Transferase</keyword>
<dbReference type="Gene3D" id="3.40.10.10">
    <property type="entry name" value="DNA Methylphosphotriester Repair Domain"/>
    <property type="match status" value="1"/>
</dbReference>
<evidence type="ECO:0000259" key="11">
    <source>
        <dbReference type="PROSITE" id="PS01124"/>
    </source>
</evidence>
<evidence type="ECO:0000256" key="3">
    <source>
        <dbReference type="ARBA" id="ARBA00012000"/>
    </source>
</evidence>
<keyword evidence="6" id="KW-0805">Transcription regulation</keyword>
<dbReference type="EC" id="3.2.2.21" evidence="3"/>
<dbReference type="InterPro" id="IPR035451">
    <property type="entry name" value="Ada-like_dom_sf"/>
</dbReference>
<name>A0ABV7L8L4_9PROT</name>
<dbReference type="Pfam" id="PF12833">
    <property type="entry name" value="HTH_18"/>
    <property type="match status" value="1"/>
</dbReference>
<dbReference type="InterPro" id="IPR003265">
    <property type="entry name" value="HhH-GPD_domain"/>
</dbReference>
<feature type="region of interest" description="Disordered" evidence="10">
    <location>
        <begin position="1"/>
        <end position="23"/>
    </location>
</feature>
<keyword evidence="7" id="KW-0010">Activator</keyword>
<dbReference type="InterPro" id="IPR023170">
    <property type="entry name" value="HhH_base_excis_C"/>
</dbReference>
<dbReference type="Gene3D" id="3.30.310.20">
    <property type="entry name" value="DNA-3-methyladenine glycosylase AlkA, N-terminal domain"/>
    <property type="match status" value="1"/>
</dbReference>
<keyword evidence="5" id="KW-0227">DNA damage</keyword>
<dbReference type="InterPro" id="IPR018060">
    <property type="entry name" value="HTH_AraC"/>
</dbReference>
<reference evidence="13" key="1">
    <citation type="journal article" date="2019" name="Int. J. Syst. Evol. Microbiol.">
        <title>The Global Catalogue of Microorganisms (GCM) 10K type strain sequencing project: providing services to taxonomists for standard genome sequencing and annotation.</title>
        <authorList>
            <consortium name="The Broad Institute Genomics Platform"/>
            <consortium name="The Broad Institute Genome Sequencing Center for Infectious Disease"/>
            <person name="Wu L."/>
            <person name="Ma J."/>
        </authorList>
    </citation>
    <scope>NUCLEOTIDE SEQUENCE [LARGE SCALE GENOMIC DNA]</scope>
    <source>
        <strain evidence="13">KCTC 42964</strain>
    </source>
</reference>
<dbReference type="RefSeq" id="WP_379906436.1">
    <property type="nucleotide sequence ID" value="NZ_JBHRTR010000054.1"/>
</dbReference>
<dbReference type="Gene3D" id="1.10.10.60">
    <property type="entry name" value="Homeodomain-like"/>
    <property type="match status" value="1"/>
</dbReference>
<dbReference type="SUPFAM" id="SSF46689">
    <property type="entry name" value="Homeodomain-like"/>
    <property type="match status" value="1"/>
</dbReference>
<keyword evidence="13" id="KW-1185">Reference proteome</keyword>
<evidence type="ECO:0000256" key="6">
    <source>
        <dbReference type="ARBA" id="ARBA00023015"/>
    </source>
</evidence>
<dbReference type="InterPro" id="IPR004026">
    <property type="entry name" value="Ada_DNA_repair_Zn-bd"/>
</dbReference>
<dbReference type="SMART" id="SM00478">
    <property type="entry name" value="ENDO3c"/>
    <property type="match status" value="1"/>
</dbReference>
<keyword evidence="9" id="KW-0234">DNA repair</keyword>
<evidence type="ECO:0000256" key="5">
    <source>
        <dbReference type="ARBA" id="ARBA00022763"/>
    </source>
</evidence>
<proteinExistence type="predicted"/>
<dbReference type="Pfam" id="PF06029">
    <property type="entry name" value="AlkA_N"/>
    <property type="match status" value="1"/>
</dbReference>
<evidence type="ECO:0000256" key="2">
    <source>
        <dbReference type="ARBA" id="ARBA00001947"/>
    </source>
</evidence>
<evidence type="ECO:0000256" key="1">
    <source>
        <dbReference type="ARBA" id="ARBA00000086"/>
    </source>
</evidence>
<dbReference type="SUPFAM" id="SSF55945">
    <property type="entry name" value="TATA-box binding protein-like"/>
    <property type="match status" value="1"/>
</dbReference>
<dbReference type="Proteomes" id="UP001595528">
    <property type="component" value="Unassembled WGS sequence"/>
</dbReference>
<dbReference type="InterPro" id="IPR010316">
    <property type="entry name" value="AlkA_N"/>
</dbReference>
<evidence type="ECO:0000256" key="10">
    <source>
        <dbReference type="SAM" id="MobiDB-lite"/>
    </source>
</evidence>